<keyword evidence="3" id="KW-1185">Reference proteome</keyword>
<dbReference type="InterPro" id="IPR036291">
    <property type="entry name" value="NAD(P)-bd_dom_sf"/>
</dbReference>
<dbReference type="InterPro" id="IPR001509">
    <property type="entry name" value="Epimerase_deHydtase"/>
</dbReference>
<dbReference type="Gene3D" id="3.40.50.720">
    <property type="entry name" value="NAD(P)-binding Rossmann-like Domain"/>
    <property type="match status" value="1"/>
</dbReference>
<dbReference type="EMBL" id="CAWUHD010000061">
    <property type="protein sequence ID" value="CAK7225665.1"/>
    <property type="molecule type" value="Genomic_DNA"/>
</dbReference>
<dbReference type="PANTHER" id="PTHR48079:SF9">
    <property type="entry name" value="PUTATIVE-RELATED"/>
    <property type="match status" value="1"/>
</dbReference>
<gene>
    <name evidence="2" type="ORF">SEUCBS140593_005981</name>
</gene>
<name>A0ABP0C3A5_9PEZI</name>
<dbReference type="SUPFAM" id="SSF51735">
    <property type="entry name" value="NAD(P)-binding Rossmann-fold domains"/>
    <property type="match status" value="1"/>
</dbReference>
<protein>
    <recommendedName>
        <fullName evidence="1">NAD-dependent epimerase/dehydratase domain-containing protein</fullName>
    </recommendedName>
</protein>
<evidence type="ECO:0000313" key="3">
    <source>
        <dbReference type="Proteomes" id="UP001642482"/>
    </source>
</evidence>
<comment type="caution">
    <text evidence="2">The sequence shown here is derived from an EMBL/GenBank/DDBJ whole genome shotgun (WGS) entry which is preliminary data.</text>
</comment>
<sequence length="319" mass="32976">MRVFVTGSTGFVGSAVVKELLANGHSVVGLTRSEKGVAQLKTQDVEVVNGTIEDVALLESTAATVDAVIHLAFVHDFSRFVEACEIDRAAITALGKGLVKAGGGLSKSLVVTSGCMMVSQGDRGTVYDETSPINTHSPLAKARGPSEQVALDFAKPENGGLRASVVRLAPVTHDVDGGLSGFAGHLAGIAIQTGKSAYVGDGLNQWSAGHRADAAALYRLAAEKATPSSIFHANDEQGVEVKALAEAIGKELNVPIVSLDHAAAADHFSWFLHPCATDNIVSSEATQKALGWTPTHPKLLANMPAIVAYAKKAAAAGSH</sequence>
<reference evidence="2 3" key="1">
    <citation type="submission" date="2024-01" db="EMBL/GenBank/DDBJ databases">
        <authorList>
            <person name="Allen C."/>
            <person name="Tagirdzhanova G."/>
        </authorList>
    </citation>
    <scope>NUCLEOTIDE SEQUENCE [LARGE SCALE GENOMIC DNA]</scope>
</reference>
<evidence type="ECO:0000313" key="2">
    <source>
        <dbReference type="EMBL" id="CAK7225665.1"/>
    </source>
</evidence>
<evidence type="ECO:0000259" key="1">
    <source>
        <dbReference type="Pfam" id="PF01370"/>
    </source>
</evidence>
<dbReference type="Proteomes" id="UP001642482">
    <property type="component" value="Unassembled WGS sequence"/>
</dbReference>
<dbReference type="Pfam" id="PF01370">
    <property type="entry name" value="Epimerase"/>
    <property type="match status" value="1"/>
</dbReference>
<feature type="domain" description="NAD-dependent epimerase/dehydratase" evidence="1">
    <location>
        <begin position="3"/>
        <end position="224"/>
    </location>
</feature>
<dbReference type="PANTHER" id="PTHR48079">
    <property type="entry name" value="PROTEIN YEEZ"/>
    <property type="match status" value="1"/>
</dbReference>
<proteinExistence type="predicted"/>
<organism evidence="2 3">
    <name type="scientific">Sporothrix eucalyptigena</name>
    <dbReference type="NCBI Taxonomy" id="1812306"/>
    <lineage>
        <taxon>Eukaryota</taxon>
        <taxon>Fungi</taxon>
        <taxon>Dikarya</taxon>
        <taxon>Ascomycota</taxon>
        <taxon>Pezizomycotina</taxon>
        <taxon>Sordariomycetes</taxon>
        <taxon>Sordariomycetidae</taxon>
        <taxon>Ophiostomatales</taxon>
        <taxon>Ophiostomataceae</taxon>
        <taxon>Sporothrix</taxon>
    </lineage>
</organism>
<accession>A0ABP0C3A5</accession>
<dbReference type="CDD" id="cd05262">
    <property type="entry name" value="SDR_a7"/>
    <property type="match status" value="1"/>
</dbReference>
<dbReference type="InterPro" id="IPR051783">
    <property type="entry name" value="NAD(P)-dependent_oxidoreduct"/>
</dbReference>